<dbReference type="AlphaFoldDB" id="A0A7I0HWY5"/>
<reference evidence="9 10" key="1">
    <citation type="journal article" date="2019" name="PLoS Negl. Trop. Dis.">
        <title>Revisiting the worldwide diversity of Leptospira species in the environment.</title>
        <authorList>
            <person name="Vincent A.T."/>
            <person name="Schiettekatte O."/>
            <person name="Bourhy P."/>
            <person name="Veyrier F.J."/>
            <person name="Picardeau M."/>
        </authorList>
    </citation>
    <scope>NUCLEOTIDE SEQUENCE [LARGE SCALE GENOMIC DNA]</scope>
    <source>
        <strain evidence="9 10">201800273</strain>
    </source>
</reference>
<dbReference type="PROSITE" id="PS50005">
    <property type="entry name" value="TPR"/>
    <property type="match status" value="1"/>
</dbReference>
<keyword evidence="5" id="KW-0802">TPR repeat</keyword>
<dbReference type="PANTHER" id="PTHR22550:SF5">
    <property type="entry name" value="LEUCINE ZIPPER PROTEIN 4"/>
    <property type="match status" value="1"/>
</dbReference>
<dbReference type="InterPro" id="IPR050768">
    <property type="entry name" value="UPF0353/GerABKA_families"/>
</dbReference>
<sequence length="549" mass="62558">MEPNTVLYFGTFTISLGILVSAIKLFINYKAIKFSKRNPGFITKLTTSNQLLLLIRTIAIIVALLLVLTSLYKTKSIDIETTKEFESTDILFVVDVSLSMNAIDVRPNRLKRFQDLTLRLLPELKGNRIGIIVFAGQSFSFCPMTSDITAVSDYIQSLGVEMVGTKGTNLAVALERVEKIRKKNQNLQSNITVIVSDGEDHEKQTLPELQGEVMVWGLGTVEGGPIEFRDPSTGKGGFVTYDSNLADSPYSDNLIITKLNEELLESIATKYNGNYHNISFYADGAYSLVERIDTMKKNKMQRLEKFKQEDGAHPFLLLSLLFLAIERILSYQLQKSSPIKVLFVLFCFFSYNHYLEAWELDPGGNAIERGNKFYQQENFKESQKEFSEAKEYIKDDPRLMYNESANEYKLGRLKESKELSEKILTHPKSNAELKSKANLTLGNIYTKLGQKENALKSYVESLKHNPNQTAAKKNIEHLTKKQNSNQNQTNNRDQKSDEHQNQKPSEQNKEKNQNSKQNQTDIDRIMEPFSQDSILKNKRGGSIDNEKFW</sequence>
<keyword evidence="3 7" id="KW-1133">Transmembrane helix</keyword>
<feature type="domain" description="VWFA" evidence="8">
    <location>
        <begin position="89"/>
        <end position="295"/>
    </location>
</feature>
<feature type="transmembrane region" description="Helical" evidence="7">
    <location>
        <begin position="6"/>
        <end position="27"/>
    </location>
</feature>
<protein>
    <submittedName>
        <fullName evidence="9">VWA domain-containing protein</fullName>
    </submittedName>
</protein>
<evidence type="ECO:0000256" key="2">
    <source>
        <dbReference type="ARBA" id="ARBA00022692"/>
    </source>
</evidence>
<dbReference type="SUPFAM" id="SSF53300">
    <property type="entry name" value="vWA-like"/>
    <property type="match status" value="1"/>
</dbReference>
<feature type="transmembrane region" description="Helical" evidence="7">
    <location>
        <begin position="51"/>
        <end position="72"/>
    </location>
</feature>
<dbReference type="InterPro" id="IPR036465">
    <property type="entry name" value="vWFA_dom_sf"/>
</dbReference>
<accession>A0A7I0HWY5</accession>
<gene>
    <name evidence="9" type="ORF">EHQ43_00130</name>
</gene>
<evidence type="ECO:0000256" key="3">
    <source>
        <dbReference type="ARBA" id="ARBA00022989"/>
    </source>
</evidence>
<dbReference type="NCBIfam" id="NF047507">
    <property type="entry name" value="TPR_BatC_Lepto"/>
    <property type="match status" value="1"/>
</dbReference>
<dbReference type="Proteomes" id="UP000297641">
    <property type="component" value="Unassembled WGS sequence"/>
</dbReference>
<feature type="compositionally biased region" description="Low complexity" evidence="6">
    <location>
        <begin position="481"/>
        <end position="491"/>
    </location>
</feature>
<evidence type="ECO:0000313" key="9">
    <source>
        <dbReference type="EMBL" id="TGL09324.1"/>
    </source>
</evidence>
<dbReference type="NCBIfam" id="NF047506">
    <property type="entry name" value="VWA_BatB_Lepto"/>
    <property type="match status" value="1"/>
</dbReference>
<evidence type="ECO:0000259" key="8">
    <source>
        <dbReference type="PROSITE" id="PS50234"/>
    </source>
</evidence>
<dbReference type="PANTHER" id="PTHR22550">
    <property type="entry name" value="SPORE GERMINATION PROTEIN"/>
    <property type="match status" value="1"/>
</dbReference>
<dbReference type="Pfam" id="PF13519">
    <property type="entry name" value="VWA_2"/>
    <property type="match status" value="1"/>
</dbReference>
<feature type="compositionally biased region" description="Basic and acidic residues" evidence="6">
    <location>
        <begin position="492"/>
        <end position="513"/>
    </location>
</feature>
<feature type="repeat" description="TPR" evidence="5">
    <location>
        <begin position="435"/>
        <end position="468"/>
    </location>
</feature>
<evidence type="ECO:0000256" key="4">
    <source>
        <dbReference type="ARBA" id="ARBA00023136"/>
    </source>
</evidence>
<organism evidence="9 10">
    <name type="scientific">Leptospira bouyouniensis</name>
    <dbReference type="NCBI Taxonomy" id="2484911"/>
    <lineage>
        <taxon>Bacteria</taxon>
        <taxon>Pseudomonadati</taxon>
        <taxon>Spirochaetota</taxon>
        <taxon>Spirochaetia</taxon>
        <taxon>Leptospirales</taxon>
        <taxon>Leptospiraceae</taxon>
        <taxon>Leptospira</taxon>
    </lineage>
</organism>
<dbReference type="PROSITE" id="PS50234">
    <property type="entry name" value="VWFA"/>
    <property type="match status" value="1"/>
</dbReference>
<dbReference type="InterPro" id="IPR002035">
    <property type="entry name" value="VWF_A"/>
</dbReference>
<evidence type="ECO:0000256" key="5">
    <source>
        <dbReference type="PROSITE-ProRule" id="PRU00339"/>
    </source>
</evidence>
<proteinExistence type="predicted"/>
<dbReference type="InterPro" id="IPR011990">
    <property type="entry name" value="TPR-like_helical_dom_sf"/>
</dbReference>
<evidence type="ECO:0000256" key="1">
    <source>
        <dbReference type="ARBA" id="ARBA00022475"/>
    </source>
</evidence>
<dbReference type="SUPFAM" id="SSF48452">
    <property type="entry name" value="TPR-like"/>
    <property type="match status" value="1"/>
</dbReference>
<keyword evidence="1" id="KW-1003">Cell membrane</keyword>
<dbReference type="Gene3D" id="1.25.40.10">
    <property type="entry name" value="Tetratricopeptide repeat domain"/>
    <property type="match status" value="1"/>
</dbReference>
<dbReference type="EMBL" id="RQFT01000001">
    <property type="protein sequence ID" value="TGL09324.1"/>
    <property type="molecule type" value="Genomic_DNA"/>
</dbReference>
<feature type="region of interest" description="Disordered" evidence="6">
    <location>
        <begin position="477"/>
        <end position="549"/>
    </location>
</feature>
<evidence type="ECO:0000313" key="10">
    <source>
        <dbReference type="Proteomes" id="UP000297641"/>
    </source>
</evidence>
<comment type="caution">
    <text evidence="9">The sequence shown here is derived from an EMBL/GenBank/DDBJ whole genome shotgun (WGS) entry which is preliminary data.</text>
</comment>
<dbReference type="SMART" id="SM00327">
    <property type="entry name" value="VWA"/>
    <property type="match status" value="1"/>
</dbReference>
<name>A0A7I0HWY5_9LEPT</name>
<keyword evidence="2 7" id="KW-0812">Transmembrane</keyword>
<evidence type="ECO:0000256" key="6">
    <source>
        <dbReference type="SAM" id="MobiDB-lite"/>
    </source>
</evidence>
<dbReference type="Gene3D" id="3.40.50.410">
    <property type="entry name" value="von Willebrand factor, type A domain"/>
    <property type="match status" value="1"/>
</dbReference>
<evidence type="ECO:0000256" key="7">
    <source>
        <dbReference type="SAM" id="Phobius"/>
    </source>
</evidence>
<dbReference type="InterPro" id="IPR019734">
    <property type="entry name" value="TPR_rpt"/>
</dbReference>
<keyword evidence="4 7" id="KW-0472">Membrane</keyword>
<dbReference type="SMART" id="SM00028">
    <property type="entry name" value="TPR"/>
    <property type="match status" value="1"/>
</dbReference>
<dbReference type="RefSeq" id="WP_135769842.1">
    <property type="nucleotide sequence ID" value="NZ_RQFT01000001.1"/>
</dbReference>